<protein>
    <recommendedName>
        <fullName evidence="4">Stereocilin</fullName>
    </recommendedName>
</protein>
<proteinExistence type="predicted"/>
<dbReference type="RefSeq" id="WP_241038048.1">
    <property type="nucleotide sequence ID" value="NZ_BAAAJF010000003.1"/>
</dbReference>
<dbReference type="Proteomes" id="UP001299970">
    <property type="component" value="Unassembled WGS sequence"/>
</dbReference>
<evidence type="ECO:0000313" key="2">
    <source>
        <dbReference type="EMBL" id="MCH6167596.1"/>
    </source>
</evidence>
<sequence length="50" mass="5397">MTQSPHPDPEPPRPPGVPERDLEIPIDTGDKEVPDDTDVQPDAGTVEPPD</sequence>
<accession>A0ABS9TGC6</accession>
<name>A0ABS9TGC6_9PSEU</name>
<comment type="caution">
    <text evidence="2">The sequence shown here is derived from an EMBL/GenBank/DDBJ whole genome shotgun (WGS) entry which is preliminary data.</text>
</comment>
<organism evidence="2 3">
    <name type="scientific">Pseudonocardia alaniniphila</name>
    <dbReference type="NCBI Taxonomy" id="75291"/>
    <lineage>
        <taxon>Bacteria</taxon>
        <taxon>Bacillati</taxon>
        <taxon>Actinomycetota</taxon>
        <taxon>Actinomycetes</taxon>
        <taxon>Pseudonocardiales</taxon>
        <taxon>Pseudonocardiaceae</taxon>
        <taxon>Pseudonocardia</taxon>
    </lineage>
</organism>
<evidence type="ECO:0000256" key="1">
    <source>
        <dbReference type="SAM" id="MobiDB-lite"/>
    </source>
</evidence>
<feature type="region of interest" description="Disordered" evidence="1">
    <location>
        <begin position="1"/>
        <end position="50"/>
    </location>
</feature>
<evidence type="ECO:0000313" key="3">
    <source>
        <dbReference type="Proteomes" id="UP001299970"/>
    </source>
</evidence>
<feature type="compositionally biased region" description="Basic and acidic residues" evidence="1">
    <location>
        <begin position="18"/>
        <end position="34"/>
    </location>
</feature>
<evidence type="ECO:0008006" key="4">
    <source>
        <dbReference type="Google" id="ProtNLM"/>
    </source>
</evidence>
<reference evidence="2 3" key="1">
    <citation type="submission" date="2022-03" db="EMBL/GenBank/DDBJ databases">
        <title>Pseudonocardia alaer sp. nov., a novel actinomycete isolated from reed forest soil.</title>
        <authorList>
            <person name="Wang L."/>
        </authorList>
    </citation>
    <scope>NUCLEOTIDE SEQUENCE [LARGE SCALE GENOMIC DNA]</scope>
    <source>
        <strain evidence="2 3">Y-16303</strain>
    </source>
</reference>
<gene>
    <name evidence="2" type="ORF">MMF94_18070</name>
</gene>
<dbReference type="EMBL" id="JAKXMK010000015">
    <property type="protein sequence ID" value="MCH6167596.1"/>
    <property type="molecule type" value="Genomic_DNA"/>
</dbReference>
<keyword evidence="3" id="KW-1185">Reference proteome</keyword>